<evidence type="ECO:0000256" key="2">
    <source>
        <dbReference type="ARBA" id="ARBA00009759"/>
    </source>
</evidence>
<comment type="catalytic activity">
    <reaction evidence="9">
        <text>3'-phosphoadenylyl sulfate + H2O = adenosine 5'-phosphosulfate + phosphate</text>
        <dbReference type="Rhea" id="RHEA:77639"/>
        <dbReference type="ChEBI" id="CHEBI:15377"/>
        <dbReference type="ChEBI" id="CHEBI:43474"/>
        <dbReference type="ChEBI" id="CHEBI:58243"/>
        <dbReference type="ChEBI" id="CHEBI:58339"/>
        <dbReference type="EC" id="3.1.3.7"/>
    </reaction>
    <physiologicalReaction direction="left-to-right" evidence="9">
        <dbReference type="Rhea" id="RHEA:77640"/>
    </physiologicalReaction>
</comment>
<keyword evidence="5" id="KW-0378">Hydrolase</keyword>
<dbReference type="EMBL" id="CP151505">
    <property type="protein sequence ID" value="WZN62392.1"/>
    <property type="molecule type" value="Genomic_DNA"/>
</dbReference>
<gene>
    <name evidence="12" type="ORF">CROS1456_LOCUS1601</name>
    <name evidence="13" type="ORF">HKI87_05g39280</name>
</gene>
<dbReference type="FunFam" id="3.40.190.80:FF:000003">
    <property type="entry name" value="PAP-specific phosphatase HAL2-like"/>
    <property type="match status" value="1"/>
</dbReference>
<reference evidence="12" key="1">
    <citation type="submission" date="2021-01" db="EMBL/GenBank/DDBJ databases">
        <authorList>
            <person name="Corre E."/>
            <person name="Pelletier E."/>
            <person name="Niang G."/>
            <person name="Scheremetjew M."/>
            <person name="Finn R."/>
            <person name="Kale V."/>
            <person name="Holt S."/>
            <person name="Cochrane G."/>
            <person name="Meng A."/>
            <person name="Brown T."/>
            <person name="Cohen L."/>
        </authorList>
    </citation>
    <scope>NUCLEOTIDE SEQUENCE</scope>
    <source>
        <strain evidence="12">RCC1871</strain>
    </source>
</reference>
<keyword evidence="6 10" id="KW-0460">Magnesium</keyword>
<dbReference type="InterPro" id="IPR006239">
    <property type="entry name" value="DPNP"/>
</dbReference>
<dbReference type="AlphaFoldDB" id="A0A7S3FNF3"/>
<evidence type="ECO:0000313" key="14">
    <source>
        <dbReference type="Proteomes" id="UP001472866"/>
    </source>
</evidence>
<keyword evidence="14" id="KW-1185">Reference proteome</keyword>
<comment type="catalytic activity">
    <reaction evidence="7">
        <text>adenosine 2',5'-bisphosphate + H2O = AMP + phosphate</text>
        <dbReference type="Rhea" id="RHEA:77643"/>
        <dbReference type="ChEBI" id="CHEBI:15377"/>
        <dbReference type="ChEBI" id="CHEBI:43474"/>
        <dbReference type="ChEBI" id="CHEBI:194156"/>
        <dbReference type="ChEBI" id="CHEBI:456215"/>
        <dbReference type="EC" id="3.1.3.7"/>
    </reaction>
    <physiologicalReaction direction="left-to-right" evidence="7">
        <dbReference type="Rhea" id="RHEA:77644"/>
    </physiologicalReaction>
</comment>
<feature type="region of interest" description="Disordered" evidence="11">
    <location>
        <begin position="1"/>
        <end position="32"/>
    </location>
</feature>
<dbReference type="SUPFAM" id="SSF56655">
    <property type="entry name" value="Carbohydrate phosphatase"/>
    <property type="match status" value="1"/>
</dbReference>
<comment type="catalytic activity">
    <reaction evidence="8">
        <text>adenosine 3',5'-bisphosphate + H2O = AMP + phosphate</text>
        <dbReference type="Rhea" id="RHEA:10040"/>
        <dbReference type="ChEBI" id="CHEBI:15377"/>
        <dbReference type="ChEBI" id="CHEBI:43474"/>
        <dbReference type="ChEBI" id="CHEBI:58343"/>
        <dbReference type="ChEBI" id="CHEBI:456215"/>
        <dbReference type="EC" id="3.1.3.7"/>
    </reaction>
    <physiologicalReaction direction="left-to-right" evidence="8">
        <dbReference type="Rhea" id="RHEA:10041"/>
    </physiologicalReaction>
</comment>
<dbReference type="InterPro" id="IPR051090">
    <property type="entry name" value="Inositol_monoP_superfamily"/>
</dbReference>
<dbReference type="GO" id="GO:0008441">
    <property type="term" value="F:3'(2'),5'-bisphosphate nucleotidase activity"/>
    <property type="evidence" value="ECO:0007669"/>
    <property type="project" value="UniProtKB-EC"/>
</dbReference>
<evidence type="ECO:0000256" key="11">
    <source>
        <dbReference type="SAM" id="MobiDB-lite"/>
    </source>
</evidence>
<feature type="binding site" evidence="10">
    <location>
        <position position="356"/>
    </location>
    <ligand>
        <name>Mg(2+)</name>
        <dbReference type="ChEBI" id="CHEBI:18420"/>
        <label>1</label>
        <note>catalytic</note>
    </ligand>
</feature>
<evidence type="ECO:0000256" key="6">
    <source>
        <dbReference type="ARBA" id="ARBA00022842"/>
    </source>
</evidence>
<evidence type="ECO:0000256" key="1">
    <source>
        <dbReference type="ARBA" id="ARBA00001946"/>
    </source>
</evidence>
<dbReference type="GO" id="GO:0046872">
    <property type="term" value="F:metal ion binding"/>
    <property type="evidence" value="ECO:0007669"/>
    <property type="project" value="UniProtKB-KW"/>
</dbReference>
<comment type="cofactor">
    <cofactor evidence="1 10">
        <name>Mg(2+)</name>
        <dbReference type="ChEBI" id="CHEBI:18420"/>
    </cofactor>
</comment>
<comment type="similarity">
    <text evidence="2">Belongs to the inositol monophosphatase superfamily.</text>
</comment>
<name>A0A7S3FNF3_9CHLO</name>
<evidence type="ECO:0000256" key="9">
    <source>
        <dbReference type="ARBA" id="ARBA00044484"/>
    </source>
</evidence>
<dbReference type="NCBIfam" id="TIGR01330">
    <property type="entry name" value="bisphos_HAL2"/>
    <property type="match status" value="1"/>
</dbReference>
<organism evidence="12">
    <name type="scientific">Chloropicon roscoffensis</name>
    <dbReference type="NCBI Taxonomy" id="1461544"/>
    <lineage>
        <taxon>Eukaryota</taxon>
        <taxon>Viridiplantae</taxon>
        <taxon>Chlorophyta</taxon>
        <taxon>Chloropicophyceae</taxon>
        <taxon>Chloropicales</taxon>
        <taxon>Chloropicaceae</taxon>
        <taxon>Chloropicon</taxon>
    </lineage>
</organism>
<feature type="binding site" evidence="10">
    <location>
        <position position="179"/>
    </location>
    <ligand>
        <name>Mg(2+)</name>
        <dbReference type="ChEBI" id="CHEBI:18420"/>
        <label>1</label>
        <note>catalytic</note>
    </ligand>
</feature>
<dbReference type="Pfam" id="PF00459">
    <property type="entry name" value="Inositol_P"/>
    <property type="match status" value="1"/>
</dbReference>
<evidence type="ECO:0000256" key="8">
    <source>
        <dbReference type="ARBA" id="ARBA00044479"/>
    </source>
</evidence>
<evidence type="ECO:0000256" key="5">
    <source>
        <dbReference type="ARBA" id="ARBA00022801"/>
    </source>
</evidence>
<reference evidence="13 14" key="2">
    <citation type="submission" date="2024-03" db="EMBL/GenBank/DDBJ databases">
        <title>Complete genome sequence of the green alga Chloropicon roscoffensis RCC1871.</title>
        <authorList>
            <person name="Lemieux C."/>
            <person name="Pombert J.-F."/>
            <person name="Otis C."/>
            <person name="Turmel M."/>
        </authorList>
    </citation>
    <scope>NUCLEOTIDE SEQUENCE [LARGE SCALE GENOMIC DNA]</scope>
    <source>
        <strain evidence="13 14">RCC1871</strain>
    </source>
</reference>
<dbReference type="EC" id="3.1.3.7" evidence="3"/>
<dbReference type="Proteomes" id="UP001472866">
    <property type="component" value="Chromosome 05"/>
</dbReference>
<dbReference type="EMBL" id="HBHZ01002049">
    <property type="protein sequence ID" value="CAE0188532.1"/>
    <property type="molecule type" value="Transcribed_RNA"/>
</dbReference>
<evidence type="ECO:0000256" key="10">
    <source>
        <dbReference type="PIRSR" id="PIRSR600760-2"/>
    </source>
</evidence>
<evidence type="ECO:0000313" key="13">
    <source>
        <dbReference type="EMBL" id="WZN62392.1"/>
    </source>
</evidence>
<accession>A0A7S3FNF3</accession>
<feature type="compositionally biased region" description="Low complexity" evidence="11">
    <location>
        <begin position="228"/>
        <end position="239"/>
    </location>
</feature>
<feature type="binding site" evidence="10">
    <location>
        <position position="176"/>
    </location>
    <ligand>
        <name>Mg(2+)</name>
        <dbReference type="ChEBI" id="CHEBI:18420"/>
        <label>1</label>
        <note>catalytic</note>
    </ligand>
</feature>
<dbReference type="Gene3D" id="3.30.540.10">
    <property type="entry name" value="Fructose-1,6-Bisphosphatase, subunit A, domain 1"/>
    <property type="match status" value="1"/>
</dbReference>
<sequence length="413" mass="44227">MVGKKASGGRGGQRKRVRTQASATAKAQSVSRMKGGRYEADLRLATEAVRLASKLCRASQLQLRENENTNQTKRDKLESPVTVADLGAQAIVSWALQNLPNSGAVTRNDGFSLVAEEDSDFLRSEEGADLRNRVVDLVNNTLRGSGLKELTEAEVLLAIDEGRSEGGSDRRHWVLDPIDGTRGFVGNRQYAIALALLDEGEPVLGVLGCPNLSLEAEDLDARTAAATSSSESSSSSQQEDGSGYLFVAEKRRGAYKVGIEIEAGSSGSDAESGAPGDILGHRISVDEVDPNDAVYMESVETKHSDHAFARKVAENSGINKDSLKLDSQVKYGVIASGKASAFMRFPDLDYKEWIWDHAAGAIIMEEAGGVVTDSEGKKLDFSKGRTLNNGNGIVAAPPKLHRKLIESIKALGR</sequence>
<protein>
    <recommendedName>
        <fullName evidence="3">3'(2'),5'-bisphosphate nucleotidase</fullName>
        <ecNumber evidence="3">3.1.3.7</ecNumber>
    </recommendedName>
</protein>
<keyword evidence="4 10" id="KW-0479">Metal-binding</keyword>
<evidence type="ECO:0000313" key="12">
    <source>
        <dbReference type="EMBL" id="CAE0188532.1"/>
    </source>
</evidence>
<dbReference type="InterPro" id="IPR000760">
    <property type="entry name" value="Inositol_monophosphatase-like"/>
</dbReference>
<dbReference type="Gene3D" id="3.40.190.80">
    <property type="match status" value="1"/>
</dbReference>
<feature type="compositionally biased region" description="Gly residues" evidence="11">
    <location>
        <begin position="1"/>
        <end position="11"/>
    </location>
</feature>
<dbReference type="PANTHER" id="PTHR43200:SF6">
    <property type="entry name" value="3'(2'),5'-BISPHOSPHATE NUCLEOTIDASE"/>
    <property type="match status" value="1"/>
</dbReference>
<feature type="binding site" evidence="10">
    <location>
        <position position="116"/>
    </location>
    <ligand>
        <name>Mg(2+)</name>
        <dbReference type="ChEBI" id="CHEBI:18420"/>
        <label>1</label>
        <note>catalytic</note>
    </ligand>
</feature>
<feature type="compositionally biased region" description="Polar residues" evidence="11">
    <location>
        <begin position="19"/>
        <end position="31"/>
    </location>
</feature>
<evidence type="ECO:0000256" key="7">
    <source>
        <dbReference type="ARBA" id="ARBA00044466"/>
    </source>
</evidence>
<dbReference type="GO" id="GO:0000103">
    <property type="term" value="P:sulfate assimilation"/>
    <property type="evidence" value="ECO:0007669"/>
    <property type="project" value="TreeGrafter"/>
</dbReference>
<feature type="region of interest" description="Disordered" evidence="11">
    <location>
        <begin position="223"/>
        <end position="243"/>
    </location>
</feature>
<dbReference type="CDD" id="cd01517">
    <property type="entry name" value="PAP_phosphatase"/>
    <property type="match status" value="1"/>
</dbReference>
<feature type="binding site" evidence="10">
    <location>
        <position position="178"/>
    </location>
    <ligand>
        <name>Mg(2+)</name>
        <dbReference type="ChEBI" id="CHEBI:18420"/>
        <label>1</label>
        <note>catalytic</note>
    </ligand>
</feature>
<evidence type="ECO:0000256" key="4">
    <source>
        <dbReference type="ARBA" id="ARBA00022723"/>
    </source>
</evidence>
<proteinExistence type="inferred from homology"/>
<evidence type="ECO:0000256" key="3">
    <source>
        <dbReference type="ARBA" id="ARBA00012633"/>
    </source>
</evidence>
<dbReference type="PANTHER" id="PTHR43200">
    <property type="entry name" value="PHOSPHATASE"/>
    <property type="match status" value="1"/>
</dbReference>